<keyword evidence="2" id="KW-1185">Reference proteome</keyword>
<protein>
    <submittedName>
        <fullName evidence="1">Uncharacterized protein</fullName>
    </submittedName>
</protein>
<dbReference type="EMBL" id="CYGX02000005">
    <property type="protein sequence ID" value="SIT35398.1"/>
    <property type="molecule type" value="Genomic_DNA"/>
</dbReference>
<gene>
    <name evidence="1" type="ORF">BN2475_50002</name>
</gene>
<organism evidence="1 2">
    <name type="scientific">Paraburkholderia ribeironis</name>
    <dbReference type="NCBI Taxonomy" id="1247936"/>
    <lineage>
        <taxon>Bacteria</taxon>
        <taxon>Pseudomonadati</taxon>
        <taxon>Pseudomonadota</taxon>
        <taxon>Betaproteobacteria</taxon>
        <taxon>Burkholderiales</taxon>
        <taxon>Burkholderiaceae</taxon>
        <taxon>Paraburkholderia</taxon>
    </lineage>
</organism>
<name>A0A1N7RJV5_9BURK</name>
<evidence type="ECO:0000313" key="2">
    <source>
        <dbReference type="Proteomes" id="UP000187012"/>
    </source>
</evidence>
<sequence length="76" mass="8418">MRIGRCWKLPPQFGHTLRNLLSAQTSQKVHSYVQIIASDAFGGSDLPHPSQVGLSSSMTVAPLFRRRGVRLACRQV</sequence>
<dbReference type="STRING" id="1247936.BN2475_50002"/>
<accession>A0A1N7RJV5</accession>
<evidence type="ECO:0000313" key="1">
    <source>
        <dbReference type="EMBL" id="SIT35398.1"/>
    </source>
</evidence>
<dbReference type="Proteomes" id="UP000187012">
    <property type="component" value="Unassembled WGS sequence"/>
</dbReference>
<reference evidence="1 2" key="1">
    <citation type="submission" date="2016-12" db="EMBL/GenBank/DDBJ databases">
        <authorList>
            <person name="Song W.-J."/>
            <person name="Kurnit D.M."/>
        </authorList>
    </citation>
    <scope>NUCLEOTIDE SEQUENCE [LARGE SCALE GENOMIC DNA]</scope>
    <source>
        <strain evidence="1 2">STM7296</strain>
    </source>
</reference>
<dbReference type="AlphaFoldDB" id="A0A1N7RJV5"/>
<proteinExistence type="predicted"/>